<dbReference type="SUPFAM" id="SSF82171">
    <property type="entry name" value="DPP6 N-terminal domain-like"/>
    <property type="match status" value="1"/>
</dbReference>
<sequence length="646" mass="72352">MNKRGAFWVSLPLTIALVSGCTDSPAPSQDTKTETKVEAPKVASVVHKQYSAADFFKTTSVFGSSINADGTAVLVSSDESGVFNAYRYPLDGSKPTQLTQSTTDTIFGVSWFPKDDRIIYTADQGGNELNHVYVRELDGTVKDLTPGENLKAQFAGWSKDEKYFYVTTNERDPKGFDLYRYQIDGYQRELVYQNNDNWGVEEVSPDGKWLVLNHTVTNADSNLYLVDLTSDEKKPNLITPHEGSVSHGSYTFTPDSQMLIYATNEHGEYNQAWSLNIADGTKKMYYSANWDVSFVYYSHDGKYRVVGINDDAQTKLDIAEVATGKSIELPEIPAGDLRGVNFSRDGKNMVFYINSDTSPSNLFSYQLGSSEVKRLTQTLNPDMDESHLVASEVVRFKSFDELVVPGLLYKPKGASADNKVPALVWVHGGPGGQSRKGYRAALQHLINHGYAIFAVNNRGSSGYGKTFFHLDDKKHGEDDLQDIVYGKKHLQTLDWVDGERIGIIGGSYGGYMTMAGMTFTDEFKVGINIFGVTNWERTLKSIPPWWESFKKYLYDEMGDPATDADRHRAISPLFHAERIKNPVLVVQGANDPRVLQIESDEMVAAIRKNNVPVEYVLFEDEGHGFRKRVNRITASDAYLKFLKQYL</sequence>
<dbReference type="InterPro" id="IPR015943">
    <property type="entry name" value="WD40/YVTN_repeat-like_dom_sf"/>
</dbReference>
<dbReference type="Proteomes" id="UP000317839">
    <property type="component" value="Unassembled WGS sequence"/>
</dbReference>
<dbReference type="Gene3D" id="2.120.10.30">
    <property type="entry name" value="TolB, C-terminal domain"/>
    <property type="match status" value="1"/>
</dbReference>
<dbReference type="PROSITE" id="PS51257">
    <property type="entry name" value="PROKAR_LIPOPROTEIN"/>
    <property type="match status" value="1"/>
</dbReference>
<accession>A0A545T9B9</accession>
<dbReference type="InterPro" id="IPR029058">
    <property type="entry name" value="AB_hydrolase_fold"/>
</dbReference>
<keyword evidence="1" id="KW-0378">Hydrolase</keyword>
<dbReference type="SUPFAM" id="SSF53474">
    <property type="entry name" value="alpha/beta-Hydrolases"/>
    <property type="match status" value="1"/>
</dbReference>
<dbReference type="GO" id="GO:0004252">
    <property type="term" value="F:serine-type endopeptidase activity"/>
    <property type="evidence" value="ECO:0007669"/>
    <property type="project" value="InterPro"/>
</dbReference>
<proteinExistence type="predicted"/>
<dbReference type="InterPro" id="IPR001375">
    <property type="entry name" value="Peptidase_S9_cat"/>
</dbReference>
<evidence type="ECO:0000256" key="1">
    <source>
        <dbReference type="ARBA" id="ARBA00022801"/>
    </source>
</evidence>
<dbReference type="AlphaFoldDB" id="A0A545T9B9"/>
<feature type="domain" description="Peptidase S9 prolyl oligopeptidase catalytic" evidence="2">
    <location>
        <begin position="440"/>
        <end position="646"/>
    </location>
</feature>
<dbReference type="OrthoDB" id="4269629at2"/>
<evidence type="ECO:0000259" key="2">
    <source>
        <dbReference type="Pfam" id="PF00326"/>
    </source>
</evidence>
<gene>
    <name evidence="4" type="ORF">FLL45_13090</name>
</gene>
<evidence type="ECO:0000259" key="3">
    <source>
        <dbReference type="Pfam" id="PF02897"/>
    </source>
</evidence>
<dbReference type="GO" id="GO:0006508">
    <property type="term" value="P:proteolysis"/>
    <property type="evidence" value="ECO:0007669"/>
    <property type="project" value="InterPro"/>
</dbReference>
<dbReference type="RefSeq" id="WP_142942507.1">
    <property type="nucleotide sequence ID" value="NZ_VIKR01000003.1"/>
</dbReference>
<evidence type="ECO:0000313" key="5">
    <source>
        <dbReference type="Proteomes" id="UP000317839"/>
    </source>
</evidence>
<dbReference type="InterPro" id="IPR023302">
    <property type="entry name" value="Pept_S9A_N"/>
</dbReference>
<dbReference type="InterPro" id="IPR011042">
    <property type="entry name" value="6-blade_b-propeller_TolB-like"/>
</dbReference>
<protein>
    <submittedName>
        <fullName evidence="4">S9 family peptidase</fullName>
    </submittedName>
</protein>
<evidence type="ECO:0000313" key="4">
    <source>
        <dbReference type="EMBL" id="TQV73799.1"/>
    </source>
</evidence>
<comment type="caution">
    <text evidence="4">The sequence shown here is derived from an EMBL/GenBank/DDBJ whole genome shotgun (WGS) entry which is preliminary data.</text>
</comment>
<name>A0A545T9B9_9GAMM</name>
<dbReference type="PANTHER" id="PTHR42776:SF27">
    <property type="entry name" value="DIPEPTIDYL PEPTIDASE FAMILY MEMBER 6"/>
    <property type="match status" value="1"/>
</dbReference>
<dbReference type="EMBL" id="VIKR01000003">
    <property type="protein sequence ID" value="TQV73799.1"/>
    <property type="molecule type" value="Genomic_DNA"/>
</dbReference>
<dbReference type="Pfam" id="PF02897">
    <property type="entry name" value="Peptidase_S9_N"/>
    <property type="match status" value="1"/>
</dbReference>
<reference evidence="4 5" key="1">
    <citation type="submission" date="2019-06" db="EMBL/GenBank/DDBJ databases">
        <title>Draft genome of Aliikangiella marina GYP-15.</title>
        <authorList>
            <person name="Wang G."/>
        </authorList>
    </citation>
    <scope>NUCLEOTIDE SEQUENCE [LARGE SCALE GENOMIC DNA]</scope>
    <source>
        <strain evidence="4 5">GYP-15</strain>
    </source>
</reference>
<keyword evidence="5" id="KW-1185">Reference proteome</keyword>
<dbReference type="Gene3D" id="3.40.50.1820">
    <property type="entry name" value="alpha/beta hydrolase"/>
    <property type="match status" value="1"/>
</dbReference>
<feature type="domain" description="Peptidase S9A N-terminal" evidence="3">
    <location>
        <begin position="109"/>
        <end position="376"/>
    </location>
</feature>
<dbReference type="Pfam" id="PF00326">
    <property type="entry name" value="Peptidase_S9"/>
    <property type="match status" value="1"/>
</dbReference>
<dbReference type="Gene3D" id="2.130.10.10">
    <property type="entry name" value="YVTN repeat-like/Quinoprotein amine dehydrogenase"/>
    <property type="match status" value="1"/>
</dbReference>
<dbReference type="PANTHER" id="PTHR42776">
    <property type="entry name" value="SERINE PEPTIDASE S9 FAMILY MEMBER"/>
    <property type="match status" value="1"/>
</dbReference>
<organism evidence="4 5">
    <name type="scientific">Aliikangiella marina</name>
    <dbReference type="NCBI Taxonomy" id="1712262"/>
    <lineage>
        <taxon>Bacteria</taxon>
        <taxon>Pseudomonadati</taxon>
        <taxon>Pseudomonadota</taxon>
        <taxon>Gammaproteobacteria</taxon>
        <taxon>Oceanospirillales</taxon>
        <taxon>Pleioneaceae</taxon>
        <taxon>Aliikangiella</taxon>
    </lineage>
</organism>